<comment type="cofactor">
    <cofactor evidence="1">
        <name>a divalent metal cation</name>
        <dbReference type="ChEBI" id="CHEBI:60240"/>
    </cofactor>
</comment>
<comment type="caution">
    <text evidence="4">The sequence shown here is derived from an EMBL/GenBank/DDBJ whole genome shotgun (WGS) entry which is preliminary data.</text>
</comment>
<reference evidence="4 5" key="1">
    <citation type="journal article" date="2018" name="Sci. Rep.">
        <title>Comparative analysis of the Pocillopora damicornis genome highlights role of immune system in coral evolution.</title>
        <authorList>
            <person name="Cunning R."/>
            <person name="Bay R.A."/>
            <person name="Gillette P."/>
            <person name="Baker A.C."/>
            <person name="Traylor-Knowles N."/>
        </authorList>
    </citation>
    <scope>NUCLEOTIDE SEQUENCE [LARGE SCALE GENOMIC DNA]</scope>
    <source>
        <strain evidence="4">RSMAS</strain>
        <tissue evidence="4">Whole animal</tissue>
    </source>
</reference>
<keyword evidence="2" id="KW-0479">Metal-binding</keyword>
<sequence>MADKGFDIGDDPAKLKLKWNIPPFLKDKLGFEEGDVIKTQTIAQHRIHVEKAIGKVRRFRIFHSVIPVSICGSINQTWSVTRFLSNFLNPKGLFPKAWKKSEVVPHLKDGDHEIPSNNRPISLLPGNNRPISLLPVLSKVTEKIALNQFTDYLTQQGNLTCHQSGNRKHHSSETLVSEDLRLIASWCCTNKLLINPDKTEPIFLGTKQLLSGVPDIRVPFLGQHLIPVSLVKDLVWSGTFAHNINKLQLVQNFAARVLTNSKKFDHISPVLWALCWPSIKNQSLVRDVTMLYKIVNGLARPYLECYVNKRSAIHSYNTRSRDNLVVPFCRTATAQRSFSYRAINAWNSLISEETKNSATLSVFKPAVKREIYDSP</sequence>
<gene>
    <name evidence="4" type="ORF">pdam_00024452</name>
</gene>
<dbReference type="AlphaFoldDB" id="A0A3M6U056"/>
<evidence type="ECO:0000313" key="4">
    <source>
        <dbReference type="EMBL" id="RMX46987.1"/>
    </source>
</evidence>
<dbReference type="GO" id="GO:0046872">
    <property type="term" value="F:metal ion binding"/>
    <property type="evidence" value="ECO:0007669"/>
    <property type="project" value="UniProtKB-KW"/>
</dbReference>
<proteinExistence type="predicted"/>
<evidence type="ECO:0000256" key="2">
    <source>
        <dbReference type="ARBA" id="ARBA00022723"/>
    </source>
</evidence>
<dbReference type="EMBL" id="RCHS01002514">
    <property type="protein sequence ID" value="RMX46987.1"/>
    <property type="molecule type" value="Genomic_DNA"/>
</dbReference>
<dbReference type="STRING" id="46731.A0A3M6U056"/>
<feature type="domain" description="DDE Tnp4" evidence="3">
    <location>
        <begin position="1"/>
        <end position="86"/>
    </location>
</feature>
<dbReference type="Proteomes" id="UP000275408">
    <property type="component" value="Unassembled WGS sequence"/>
</dbReference>
<evidence type="ECO:0000256" key="1">
    <source>
        <dbReference type="ARBA" id="ARBA00001968"/>
    </source>
</evidence>
<dbReference type="PANTHER" id="PTHR23080">
    <property type="entry name" value="THAP DOMAIN PROTEIN"/>
    <property type="match status" value="1"/>
</dbReference>
<organism evidence="4 5">
    <name type="scientific">Pocillopora damicornis</name>
    <name type="common">Cauliflower coral</name>
    <name type="synonym">Millepora damicornis</name>
    <dbReference type="NCBI Taxonomy" id="46731"/>
    <lineage>
        <taxon>Eukaryota</taxon>
        <taxon>Metazoa</taxon>
        <taxon>Cnidaria</taxon>
        <taxon>Anthozoa</taxon>
        <taxon>Hexacorallia</taxon>
        <taxon>Scleractinia</taxon>
        <taxon>Astrocoeniina</taxon>
        <taxon>Pocilloporidae</taxon>
        <taxon>Pocillopora</taxon>
    </lineage>
</organism>
<protein>
    <recommendedName>
        <fullName evidence="3">DDE Tnp4 domain-containing protein</fullName>
    </recommendedName>
</protein>
<dbReference type="InterPro" id="IPR027806">
    <property type="entry name" value="HARBI1_dom"/>
</dbReference>
<evidence type="ECO:0000259" key="3">
    <source>
        <dbReference type="Pfam" id="PF13359"/>
    </source>
</evidence>
<keyword evidence="5" id="KW-1185">Reference proteome</keyword>
<dbReference type="PANTHER" id="PTHR23080:SF133">
    <property type="entry name" value="SI:CH211-262I1.5-RELATED"/>
    <property type="match status" value="1"/>
</dbReference>
<evidence type="ECO:0000313" key="5">
    <source>
        <dbReference type="Proteomes" id="UP000275408"/>
    </source>
</evidence>
<name>A0A3M6U056_POCDA</name>
<dbReference type="Pfam" id="PF13359">
    <property type="entry name" value="DDE_Tnp_4"/>
    <property type="match status" value="1"/>
</dbReference>
<accession>A0A3M6U056</accession>